<accession>A0AAW1RE61</accession>
<proteinExistence type="predicted"/>
<name>A0AAW1RE61_9CHLO</name>
<dbReference type="EMBL" id="JALJOU010000044">
    <property type="protein sequence ID" value="KAK9831853.1"/>
    <property type="molecule type" value="Genomic_DNA"/>
</dbReference>
<gene>
    <name evidence="3" type="ORF">WJX81_001790</name>
</gene>
<reference evidence="3 4" key="1">
    <citation type="journal article" date="2024" name="Nat. Commun.">
        <title>Phylogenomics reveals the evolutionary origins of lichenization in chlorophyte algae.</title>
        <authorList>
            <person name="Puginier C."/>
            <person name="Libourel C."/>
            <person name="Otte J."/>
            <person name="Skaloud P."/>
            <person name="Haon M."/>
            <person name="Grisel S."/>
            <person name="Petersen M."/>
            <person name="Berrin J.G."/>
            <person name="Delaux P.M."/>
            <person name="Dal Grande F."/>
            <person name="Keller J."/>
        </authorList>
    </citation>
    <scope>NUCLEOTIDE SEQUENCE [LARGE SCALE GENOMIC DNA]</scope>
    <source>
        <strain evidence="3 4">SAG 245.80</strain>
    </source>
</reference>
<dbReference type="AlphaFoldDB" id="A0AAW1RE61"/>
<keyword evidence="2" id="KW-1133">Transmembrane helix</keyword>
<feature type="region of interest" description="Disordered" evidence="1">
    <location>
        <begin position="1"/>
        <end position="44"/>
    </location>
</feature>
<keyword evidence="4" id="KW-1185">Reference proteome</keyword>
<keyword evidence="2" id="KW-0812">Transmembrane</keyword>
<feature type="compositionally biased region" description="Basic and acidic residues" evidence="1">
    <location>
        <begin position="24"/>
        <end position="34"/>
    </location>
</feature>
<comment type="caution">
    <text evidence="3">The sequence shown here is derived from an EMBL/GenBank/DDBJ whole genome shotgun (WGS) entry which is preliminary data.</text>
</comment>
<feature type="compositionally biased region" description="Basic and acidic residues" evidence="1">
    <location>
        <begin position="1"/>
        <end position="11"/>
    </location>
</feature>
<organism evidence="3 4">
    <name type="scientific">Elliptochloris bilobata</name>
    <dbReference type="NCBI Taxonomy" id="381761"/>
    <lineage>
        <taxon>Eukaryota</taxon>
        <taxon>Viridiplantae</taxon>
        <taxon>Chlorophyta</taxon>
        <taxon>core chlorophytes</taxon>
        <taxon>Trebouxiophyceae</taxon>
        <taxon>Trebouxiophyceae incertae sedis</taxon>
        <taxon>Elliptochloris clade</taxon>
        <taxon>Elliptochloris</taxon>
    </lineage>
</organism>
<dbReference type="GO" id="GO:0009507">
    <property type="term" value="C:chloroplast"/>
    <property type="evidence" value="ECO:0007669"/>
    <property type="project" value="TreeGrafter"/>
</dbReference>
<evidence type="ECO:0000256" key="1">
    <source>
        <dbReference type="SAM" id="MobiDB-lite"/>
    </source>
</evidence>
<evidence type="ECO:0000313" key="4">
    <source>
        <dbReference type="Proteomes" id="UP001445335"/>
    </source>
</evidence>
<dbReference type="PANTHER" id="PTHR36347">
    <property type="entry name" value="EXPRESSED PROTEIN"/>
    <property type="match status" value="1"/>
</dbReference>
<evidence type="ECO:0000313" key="3">
    <source>
        <dbReference type="EMBL" id="KAK9831853.1"/>
    </source>
</evidence>
<dbReference type="Proteomes" id="UP001445335">
    <property type="component" value="Unassembled WGS sequence"/>
</dbReference>
<keyword evidence="2" id="KW-0472">Membrane</keyword>
<dbReference type="PANTHER" id="PTHR36347:SF1">
    <property type="entry name" value="EXPRESSED PROTEIN"/>
    <property type="match status" value="1"/>
</dbReference>
<evidence type="ECO:0000256" key="2">
    <source>
        <dbReference type="SAM" id="Phobius"/>
    </source>
</evidence>
<feature type="transmembrane region" description="Helical" evidence="2">
    <location>
        <begin position="79"/>
        <end position="106"/>
    </location>
</feature>
<protein>
    <submittedName>
        <fullName evidence="3">Uncharacterized protein</fullName>
    </submittedName>
</protein>
<sequence length="116" mass="12951">MEARLEAYERGAKRRQGSRSVASAERRAVQRKAEQPSGGMANWPEGQLLPDGWDEMDFGTRLGELYTGKRGLLFWFNKAAYASIFIILGGWVIFRFVLPALGLYSLTNDLSTPPAP</sequence>